<evidence type="ECO:0000313" key="8">
    <source>
        <dbReference type="EMBL" id="KAF8783854.1"/>
    </source>
</evidence>
<dbReference type="GO" id="GO:0003677">
    <property type="term" value="F:DNA binding"/>
    <property type="evidence" value="ECO:0007669"/>
    <property type="project" value="UniProtKB-KW"/>
</dbReference>
<dbReference type="PANTHER" id="PTHR31003">
    <property type="entry name" value="MYB FAMILY TRANSCRIPTION FACTOR"/>
    <property type="match status" value="1"/>
</dbReference>
<proteinExistence type="predicted"/>
<evidence type="ECO:0000256" key="3">
    <source>
        <dbReference type="ARBA" id="ARBA00023125"/>
    </source>
</evidence>
<sequence>MGLDGLEIEMGSDLSLDLRYFVSKAVKQARDAPTSDVDAYIYRLEEERNKIEMFGWELPLCVRLLVEVIDVMKAEAGKKMKRDLKAAEEEDGTAGDKTEWMSMAQLWTRDSSQEDKESDMRRKGRSSLEVASRGGDAFLSFKPTGSSMATFAPLCFRVDEKPTDTGIADLSLSSQSTIKNAPIAGDTSIESRCQVVGFAHAAVRAVNMAPSTPPSLSLHTQQQHTPQHKQQHVRKAKRTWSLELHHQFVAALNQLGGPQVATPKHIRKLMKVDGLTNDEVKSHLQRYRLRNRRASRSAIVSQPTVRIGGLWIPREQSSSHFGSRPWPLDLSTSGLGVSSASTVSYEKEDGRSESYD</sequence>
<dbReference type="Pfam" id="PF00249">
    <property type="entry name" value="Myb_DNA-binding"/>
    <property type="match status" value="1"/>
</dbReference>
<feature type="compositionally biased region" description="Basic and acidic residues" evidence="6">
    <location>
        <begin position="345"/>
        <end position="356"/>
    </location>
</feature>
<feature type="compositionally biased region" description="Polar residues" evidence="6">
    <location>
        <begin position="332"/>
        <end position="344"/>
    </location>
</feature>
<feature type="domain" description="HTH myb-type" evidence="7">
    <location>
        <begin position="232"/>
        <end position="292"/>
    </location>
</feature>
<dbReference type="EMBL" id="JACEFO010000036">
    <property type="protein sequence ID" value="KAF8783854.1"/>
    <property type="molecule type" value="Genomic_DNA"/>
</dbReference>
<dbReference type="Pfam" id="PF26575">
    <property type="entry name" value="HHO5_N"/>
    <property type="match status" value="1"/>
</dbReference>
<keyword evidence="3" id="KW-0238">DNA-binding</keyword>
<keyword evidence="4" id="KW-0804">Transcription</keyword>
<keyword evidence="5" id="KW-0539">Nucleus</keyword>
<keyword evidence="9" id="KW-1185">Reference proteome</keyword>
<feature type="compositionally biased region" description="Basic and acidic residues" evidence="6">
    <location>
        <begin position="111"/>
        <end position="121"/>
    </location>
</feature>
<dbReference type="FunFam" id="1.10.10.60:FF:000007">
    <property type="entry name" value="Two-component response regulator"/>
    <property type="match status" value="1"/>
</dbReference>
<dbReference type="OrthoDB" id="1908613at2759"/>
<feature type="region of interest" description="Disordered" evidence="6">
    <location>
        <begin position="332"/>
        <end position="356"/>
    </location>
</feature>
<organism evidence="8 9">
    <name type="scientific">Digitaria exilis</name>
    <dbReference type="NCBI Taxonomy" id="1010633"/>
    <lineage>
        <taxon>Eukaryota</taxon>
        <taxon>Viridiplantae</taxon>
        <taxon>Streptophyta</taxon>
        <taxon>Embryophyta</taxon>
        <taxon>Tracheophyta</taxon>
        <taxon>Spermatophyta</taxon>
        <taxon>Magnoliopsida</taxon>
        <taxon>Liliopsida</taxon>
        <taxon>Poales</taxon>
        <taxon>Poaceae</taxon>
        <taxon>PACMAD clade</taxon>
        <taxon>Panicoideae</taxon>
        <taxon>Panicodae</taxon>
        <taxon>Paniceae</taxon>
        <taxon>Anthephorinae</taxon>
        <taxon>Digitaria</taxon>
    </lineage>
</organism>
<keyword evidence="2" id="KW-0805">Transcription regulation</keyword>
<accession>A0A835KXF9</accession>
<evidence type="ECO:0000256" key="2">
    <source>
        <dbReference type="ARBA" id="ARBA00023015"/>
    </source>
</evidence>
<evidence type="ECO:0000256" key="6">
    <source>
        <dbReference type="SAM" id="MobiDB-lite"/>
    </source>
</evidence>
<dbReference type="InterPro" id="IPR006447">
    <property type="entry name" value="Myb_dom_plants"/>
</dbReference>
<comment type="subcellular location">
    <subcellularLocation>
        <location evidence="1">Nucleus</location>
    </subcellularLocation>
</comment>
<evidence type="ECO:0000256" key="5">
    <source>
        <dbReference type="ARBA" id="ARBA00023242"/>
    </source>
</evidence>
<evidence type="ECO:0000313" key="9">
    <source>
        <dbReference type="Proteomes" id="UP000636709"/>
    </source>
</evidence>
<dbReference type="GO" id="GO:0005634">
    <property type="term" value="C:nucleus"/>
    <property type="evidence" value="ECO:0007669"/>
    <property type="project" value="UniProtKB-SubCell"/>
</dbReference>
<dbReference type="PANTHER" id="PTHR31003:SF17">
    <property type="entry name" value="OS07G0119300 PROTEIN"/>
    <property type="match status" value="1"/>
</dbReference>
<evidence type="ECO:0000256" key="1">
    <source>
        <dbReference type="ARBA" id="ARBA00004123"/>
    </source>
</evidence>
<dbReference type="InterPro" id="IPR058673">
    <property type="entry name" value="HHO5-like_N"/>
</dbReference>
<dbReference type="InterPro" id="IPR001005">
    <property type="entry name" value="SANT/Myb"/>
</dbReference>
<dbReference type="InterPro" id="IPR044787">
    <property type="entry name" value="HHO5-like"/>
</dbReference>
<protein>
    <recommendedName>
        <fullName evidence="7">HTH myb-type domain-containing protein</fullName>
    </recommendedName>
</protein>
<reference evidence="8" key="1">
    <citation type="submission" date="2020-07" db="EMBL/GenBank/DDBJ databases">
        <title>Genome sequence and genetic diversity analysis of an under-domesticated orphan crop, white fonio (Digitaria exilis).</title>
        <authorList>
            <person name="Bennetzen J.L."/>
            <person name="Chen S."/>
            <person name="Ma X."/>
            <person name="Wang X."/>
            <person name="Yssel A.E.J."/>
            <person name="Chaluvadi S.R."/>
            <person name="Johnson M."/>
            <person name="Gangashetty P."/>
            <person name="Hamidou F."/>
            <person name="Sanogo M.D."/>
            <person name="Zwaenepoel A."/>
            <person name="Wallace J."/>
            <person name="Van De Peer Y."/>
            <person name="Van Deynze A."/>
        </authorList>
    </citation>
    <scope>NUCLEOTIDE SEQUENCE</scope>
    <source>
        <tissue evidence="8">Leaves</tissue>
    </source>
</reference>
<evidence type="ECO:0000259" key="7">
    <source>
        <dbReference type="PROSITE" id="PS51294"/>
    </source>
</evidence>
<dbReference type="SUPFAM" id="SSF46689">
    <property type="entry name" value="Homeodomain-like"/>
    <property type="match status" value="1"/>
</dbReference>
<dbReference type="InterPro" id="IPR017930">
    <property type="entry name" value="Myb_dom"/>
</dbReference>
<gene>
    <name evidence="8" type="ORF">HU200_000296</name>
</gene>
<feature type="region of interest" description="Disordered" evidence="6">
    <location>
        <begin position="107"/>
        <end position="128"/>
    </location>
</feature>
<dbReference type="NCBIfam" id="TIGR01557">
    <property type="entry name" value="myb_SHAQKYF"/>
    <property type="match status" value="1"/>
</dbReference>
<dbReference type="Proteomes" id="UP000636709">
    <property type="component" value="Unassembled WGS sequence"/>
</dbReference>
<dbReference type="Gene3D" id="1.10.10.60">
    <property type="entry name" value="Homeodomain-like"/>
    <property type="match status" value="1"/>
</dbReference>
<dbReference type="GO" id="GO:0003700">
    <property type="term" value="F:DNA-binding transcription factor activity"/>
    <property type="evidence" value="ECO:0007669"/>
    <property type="project" value="InterPro"/>
</dbReference>
<dbReference type="PROSITE" id="PS51294">
    <property type="entry name" value="HTH_MYB"/>
    <property type="match status" value="1"/>
</dbReference>
<comment type="caution">
    <text evidence="8">The sequence shown here is derived from an EMBL/GenBank/DDBJ whole genome shotgun (WGS) entry which is preliminary data.</text>
</comment>
<evidence type="ECO:0000256" key="4">
    <source>
        <dbReference type="ARBA" id="ARBA00023163"/>
    </source>
</evidence>
<dbReference type="InterPro" id="IPR009057">
    <property type="entry name" value="Homeodomain-like_sf"/>
</dbReference>
<dbReference type="AlphaFoldDB" id="A0A835KXF9"/>
<name>A0A835KXF9_9POAL</name>